<dbReference type="NCBIfam" id="TIGR01766">
    <property type="entry name" value="IS200/IS605 family accessory protein TnpB-like domain"/>
    <property type="match status" value="1"/>
</dbReference>
<evidence type="ECO:0000259" key="10">
    <source>
        <dbReference type="Pfam" id="PF12323"/>
    </source>
</evidence>
<dbReference type="Pfam" id="PF01385">
    <property type="entry name" value="OrfB_IS605"/>
    <property type="match status" value="1"/>
</dbReference>
<dbReference type="STRING" id="867345.SAMN05421693_11719"/>
<dbReference type="GO" id="GO:0003677">
    <property type="term" value="F:DNA binding"/>
    <property type="evidence" value="ECO:0007669"/>
    <property type="project" value="UniProtKB-KW"/>
</dbReference>
<dbReference type="EMBL" id="FOFO01000017">
    <property type="protein sequence ID" value="SEQ11228.1"/>
    <property type="molecule type" value="Genomic_DNA"/>
</dbReference>
<reference evidence="11 12" key="1">
    <citation type="submission" date="2016-10" db="EMBL/GenBank/DDBJ databases">
        <authorList>
            <person name="de Groot N.N."/>
        </authorList>
    </citation>
    <scope>NUCLEOTIDE SEQUENCE [LARGE SCALE GENOMIC DNA]</scope>
    <source>
        <strain evidence="11 12">B7-7</strain>
    </source>
</reference>
<evidence type="ECO:0000313" key="11">
    <source>
        <dbReference type="EMBL" id="SEQ11228.1"/>
    </source>
</evidence>
<dbReference type="Proteomes" id="UP000199496">
    <property type="component" value="Unassembled WGS sequence"/>
</dbReference>
<evidence type="ECO:0000256" key="7">
    <source>
        <dbReference type="ARBA" id="ARBA00023172"/>
    </source>
</evidence>
<feature type="domain" description="Transposase putative helix-turn-helix" evidence="10">
    <location>
        <begin position="1"/>
        <end position="43"/>
    </location>
</feature>
<dbReference type="AlphaFoldDB" id="A0A1H9DEQ5"/>
<organism evidence="11 12">
    <name type="scientific">Ectothiorhodospira magna</name>
    <dbReference type="NCBI Taxonomy" id="867345"/>
    <lineage>
        <taxon>Bacteria</taxon>
        <taxon>Pseudomonadati</taxon>
        <taxon>Pseudomonadota</taxon>
        <taxon>Gammaproteobacteria</taxon>
        <taxon>Chromatiales</taxon>
        <taxon>Ectothiorhodospiraceae</taxon>
        <taxon>Ectothiorhodospira</taxon>
    </lineage>
</organism>
<dbReference type="Pfam" id="PF12323">
    <property type="entry name" value="HTH_OrfB_IS605"/>
    <property type="match status" value="1"/>
</dbReference>
<dbReference type="Pfam" id="PF07282">
    <property type="entry name" value="Cas12f1-like_TNB"/>
    <property type="match status" value="1"/>
</dbReference>
<dbReference type="GO" id="GO:0046872">
    <property type="term" value="F:metal ion binding"/>
    <property type="evidence" value="ECO:0007669"/>
    <property type="project" value="UniProtKB-KW"/>
</dbReference>
<dbReference type="PANTHER" id="PTHR30405:SF25">
    <property type="entry name" value="RNA-GUIDED DNA ENDONUCLEASE INSQ-RELATED"/>
    <property type="match status" value="1"/>
</dbReference>
<dbReference type="RefSeq" id="WP_090207099.1">
    <property type="nucleotide sequence ID" value="NZ_FOFO01000017.1"/>
</dbReference>
<sequence>MLIAHRIALDPNNAQASYFARACGVARFAYNWALAEWQRQYEAWKADNSRPKPSQAALRRQLNTIKREQFPWMLEVTKCAPQMAIIQLGEAFKNFFAGRAKYPKFRKKGVHDRFTLTNDQFSIDGCRIRIPNLGWVRMRESLRFRGKIMSATISRMADRWFVSIAVDTQDDSHLPKAENQGAVGVDLGVSALATLSTGEVINGPKPHKALLSRLQRLSRSLSRKQKGSANRKKAKAKLARLHARIANIRSDALHKLTTSLTRRFHTIGIEDLNVRGMMKNRNLARSIADMGFFEFRRQLEYKAAMRGGQIKVADRFYASSKTCSACGHKLAELPLAVREWACPSCGAVHDRDLNAAINLKSMAVSSTVSACGEEGAGRARKRAVKPASVKQEAIGRLSQT</sequence>
<dbReference type="InterPro" id="IPR051399">
    <property type="entry name" value="RNA-guided_DNA_endo/Transpos"/>
</dbReference>
<dbReference type="GO" id="GO:0006310">
    <property type="term" value="P:DNA recombination"/>
    <property type="evidence" value="ECO:0007669"/>
    <property type="project" value="UniProtKB-KW"/>
</dbReference>
<protein>
    <submittedName>
        <fullName evidence="11">Putative transposase</fullName>
    </submittedName>
</protein>
<evidence type="ECO:0000313" key="12">
    <source>
        <dbReference type="Proteomes" id="UP000199496"/>
    </source>
</evidence>
<gene>
    <name evidence="11" type="ORF">SAMN05421693_11719</name>
</gene>
<keyword evidence="12" id="KW-1185">Reference proteome</keyword>
<dbReference type="InterPro" id="IPR001959">
    <property type="entry name" value="Transposase"/>
</dbReference>
<keyword evidence="6" id="KW-0238">DNA-binding</keyword>
<feature type="domain" description="Probable transposase IS891/IS1136/IS1341" evidence="8">
    <location>
        <begin position="164"/>
        <end position="281"/>
    </location>
</feature>
<dbReference type="PANTHER" id="PTHR30405">
    <property type="entry name" value="TRANSPOSASE"/>
    <property type="match status" value="1"/>
</dbReference>
<evidence type="ECO:0000256" key="5">
    <source>
        <dbReference type="ARBA" id="ARBA00022833"/>
    </source>
</evidence>
<evidence type="ECO:0000256" key="1">
    <source>
        <dbReference type="ARBA" id="ARBA00008761"/>
    </source>
</evidence>
<keyword evidence="5" id="KW-0862">Zinc</keyword>
<name>A0A1H9DEQ5_9GAMM</name>
<keyword evidence="4" id="KW-0479">Metal-binding</keyword>
<accession>A0A1H9DEQ5</accession>
<evidence type="ECO:0000256" key="4">
    <source>
        <dbReference type="ARBA" id="ARBA00022723"/>
    </source>
</evidence>
<evidence type="ECO:0000256" key="6">
    <source>
        <dbReference type="ARBA" id="ARBA00023125"/>
    </source>
</evidence>
<dbReference type="InterPro" id="IPR021027">
    <property type="entry name" value="Transposase_put_HTH"/>
</dbReference>
<dbReference type="InterPro" id="IPR010095">
    <property type="entry name" value="Cas12f1-like_TNB"/>
</dbReference>
<comment type="similarity">
    <text evidence="1">In the C-terminal section; belongs to the transposase 35 family.</text>
</comment>
<feature type="domain" description="Cas12f1-like TNB" evidence="9">
    <location>
        <begin position="292"/>
        <end position="359"/>
    </location>
</feature>
<evidence type="ECO:0000259" key="8">
    <source>
        <dbReference type="Pfam" id="PF01385"/>
    </source>
</evidence>
<dbReference type="NCBIfam" id="NF040570">
    <property type="entry name" value="guided_TnpB"/>
    <property type="match status" value="1"/>
</dbReference>
<comment type="similarity">
    <text evidence="2">In the N-terminal section; belongs to the transposase 2 family.</text>
</comment>
<dbReference type="OrthoDB" id="5291294at2"/>
<evidence type="ECO:0000256" key="3">
    <source>
        <dbReference type="ARBA" id="ARBA00022578"/>
    </source>
</evidence>
<proteinExistence type="inferred from homology"/>
<evidence type="ECO:0000256" key="2">
    <source>
        <dbReference type="ARBA" id="ARBA00011044"/>
    </source>
</evidence>
<evidence type="ECO:0000259" key="9">
    <source>
        <dbReference type="Pfam" id="PF07282"/>
    </source>
</evidence>
<dbReference type="GO" id="GO:0032196">
    <property type="term" value="P:transposition"/>
    <property type="evidence" value="ECO:0007669"/>
    <property type="project" value="UniProtKB-KW"/>
</dbReference>
<keyword evidence="3" id="KW-0815">Transposition</keyword>
<keyword evidence="7" id="KW-0233">DNA recombination</keyword>